<dbReference type="AlphaFoldDB" id="K6WQN5"/>
<proteinExistence type="predicted"/>
<reference evidence="1 2" key="1">
    <citation type="submission" date="2012-08" db="EMBL/GenBank/DDBJ databases">
        <title>Whole genome shotgun sequence of Kineosphaera limosa NBRC 100340.</title>
        <authorList>
            <person name="Yoshida I."/>
            <person name="Isaki S."/>
            <person name="Hosoyama A."/>
            <person name="Tsuchikane K."/>
            <person name="Katsumata H."/>
            <person name="Ando Y."/>
            <person name="Ohji S."/>
            <person name="Hamada M."/>
            <person name="Tamura T."/>
            <person name="Yamazoe A."/>
            <person name="Yamazaki S."/>
            <person name="Fujita N."/>
        </authorList>
    </citation>
    <scope>NUCLEOTIDE SEQUENCE [LARGE SCALE GENOMIC DNA]</scope>
    <source>
        <strain evidence="1 2">NBRC 100340</strain>
    </source>
</reference>
<dbReference type="STRING" id="1184609.KILIM_032_00370"/>
<evidence type="ECO:0000313" key="2">
    <source>
        <dbReference type="Proteomes" id="UP000008366"/>
    </source>
</evidence>
<keyword evidence="2" id="KW-1185">Reference proteome</keyword>
<evidence type="ECO:0008006" key="3">
    <source>
        <dbReference type="Google" id="ProtNLM"/>
    </source>
</evidence>
<dbReference type="EMBL" id="BAHD01000032">
    <property type="protein sequence ID" value="GAB96151.1"/>
    <property type="molecule type" value="Genomic_DNA"/>
</dbReference>
<dbReference type="RefSeq" id="WP_006592683.1">
    <property type="nucleotide sequence ID" value="NZ_BAHD01000032.1"/>
</dbReference>
<comment type="caution">
    <text evidence="1">The sequence shown here is derived from an EMBL/GenBank/DDBJ whole genome shotgun (WGS) entry which is preliminary data.</text>
</comment>
<evidence type="ECO:0000313" key="1">
    <source>
        <dbReference type="EMBL" id="GAB96151.1"/>
    </source>
</evidence>
<name>K6WQN5_9MICO</name>
<protein>
    <recommendedName>
        <fullName evidence="3">DUF559 domain-containing protein</fullName>
    </recommendedName>
</protein>
<sequence length="97" mass="10891">MWTTLVTSSIFADVALRIVIEGDSYAWHATRSAFAADCDRYTGLIAADWLVLRPTWRAVTKTPQRLRRQFSDVVALREGQRDRAAGVVCPHCLRDAA</sequence>
<dbReference type="Proteomes" id="UP000008366">
    <property type="component" value="Unassembled WGS sequence"/>
</dbReference>
<accession>K6WQN5</accession>
<organism evidence="1 2">
    <name type="scientific">Kineosphaera limosa NBRC 100340</name>
    <dbReference type="NCBI Taxonomy" id="1184609"/>
    <lineage>
        <taxon>Bacteria</taxon>
        <taxon>Bacillati</taxon>
        <taxon>Actinomycetota</taxon>
        <taxon>Actinomycetes</taxon>
        <taxon>Micrococcales</taxon>
        <taxon>Dermatophilaceae</taxon>
        <taxon>Kineosphaera</taxon>
    </lineage>
</organism>
<gene>
    <name evidence="1" type="ORF">KILIM_032_00370</name>
</gene>